<evidence type="ECO:0000256" key="7">
    <source>
        <dbReference type="ARBA" id="ARBA00023180"/>
    </source>
</evidence>
<dbReference type="InterPro" id="IPR009613">
    <property type="entry name" value="LMF"/>
</dbReference>
<evidence type="ECO:0000313" key="12">
    <source>
        <dbReference type="Proteomes" id="UP000054630"/>
    </source>
</evidence>
<dbReference type="AlphaFoldDB" id="A0A0V0SKW4"/>
<evidence type="ECO:0000259" key="10">
    <source>
        <dbReference type="Pfam" id="PF25179"/>
    </source>
</evidence>
<keyword evidence="3 8" id="KW-0812">Transmembrane</keyword>
<organism evidence="11 12">
    <name type="scientific">Trichinella nelsoni</name>
    <dbReference type="NCBI Taxonomy" id="6336"/>
    <lineage>
        <taxon>Eukaryota</taxon>
        <taxon>Metazoa</taxon>
        <taxon>Ecdysozoa</taxon>
        <taxon>Nematoda</taxon>
        <taxon>Enoplea</taxon>
        <taxon>Dorylaimia</taxon>
        <taxon>Trichinellida</taxon>
        <taxon>Trichinellidae</taxon>
        <taxon>Trichinella</taxon>
    </lineage>
</organism>
<dbReference type="OrthoDB" id="434126at2759"/>
<keyword evidence="7" id="KW-0325">Glycoprotein</keyword>
<gene>
    <name evidence="11" type="primary">lmf2</name>
    <name evidence="11" type="ORF">T07_6288</name>
</gene>
<feature type="transmembrane region" description="Helical" evidence="8">
    <location>
        <begin position="9"/>
        <end position="27"/>
    </location>
</feature>
<protein>
    <recommendedName>
        <fullName evidence="8">Lipase maturation factor</fullName>
    </recommendedName>
</protein>
<dbReference type="PANTHER" id="PTHR14463">
    <property type="entry name" value="LIPASE MATURATION FACTOR"/>
    <property type="match status" value="1"/>
</dbReference>
<feature type="transmembrane region" description="Helical" evidence="8">
    <location>
        <begin position="347"/>
        <end position="372"/>
    </location>
</feature>
<comment type="function">
    <text evidence="8">Involved in the maturation of specific proteins in the endoplasmic reticulum.</text>
</comment>
<evidence type="ECO:0000259" key="9">
    <source>
        <dbReference type="Pfam" id="PF06762"/>
    </source>
</evidence>
<feature type="transmembrane region" description="Helical" evidence="8">
    <location>
        <begin position="214"/>
        <end position="234"/>
    </location>
</feature>
<evidence type="ECO:0000256" key="4">
    <source>
        <dbReference type="ARBA" id="ARBA00022824"/>
    </source>
</evidence>
<reference evidence="11 12" key="1">
    <citation type="submission" date="2015-01" db="EMBL/GenBank/DDBJ databases">
        <title>Evolution of Trichinella species and genotypes.</title>
        <authorList>
            <person name="Korhonen P.K."/>
            <person name="Edoardo P."/>
            <person name="Giuseppe L.R."/>
            <person name="Gasser R.B."/>
        </authorList>
    </citation>
    <scope>NUCLEOTIDE SEQUENCE [LARGE SCALE GENOMIC DNA]</scope>
    <source>
        <strain evidence="11">ISS37</strain>
    </source>
</reference>
<dbReference type="GO" id="GO:0005789">
    <property type="term" value="C:endoplasmic reticulum membrane"/>
    <property type="evidence" value="ECO:0007669"/>
    <property type="project" value="UniProtKB-SubCell"/>
</dbReference>
<dbReference type="Proteomes" id="UP000054630">
    <property type="component" value="Unassembled WGS sequence"/>
</dbReference>
<dbReference type="Pfam" id="PF06762">
    <property type="entry name" value="LMF1"/>
    <property type="match status" value="1"/>
</dbReference>
<name>A0A0V0SKW4_9BILA</name>
<evidence type="ECO:0000256" key="3">
    <source>
        <dbReference type="ARBA" id="ARBA00022692"/>
    </source>
</evidence>
<keyword evidence="6 8" id="KW-0472">Membrane</keyword>
<feature type="transmembrane region" description="Helical" evidence="8">
    <location>
        <begin position="738"/>
        <end position="759"/>
    </location>
</feature>
<feature type="transmembrane region" description="Helical" evidence="8">
    <location>
        <begin position="289"/>
        <end position="310"/>
    </location>
</feature>
<dbReference type="GO" id="GO:0051604">
    <property type="term" value="P:protein maturation"/>
    <property type="evidence" value="ECO:0007669"/>
    <property type="project" value="InterPro"/>
</dbReference>
<keyword evidence="12" id="KW-1185">Reference proteome</keyword>
<proteinExistence type="inferred from homology"/>
<dbReference type="InterPro" id="IPR057433">
    <property type="entry name" value="LMF1/2_C"/>
</dbReference>
<keyword evidence="4 8" id="KW-0256">Endoplasmic reticulum</keyword>
<evidence type="ECO:0000256" key="5">
    <source>
        <dbReference type="ARBA" id="ARBA00022989"/>
    </source>
</evidence>
<feature type="transmembrane region" description="Helical" evidence="8">
    <location>
        <begin position="675"/>
        <end position="700"/>
    </location>
</feature>
<evidence type="ECO:0000256" key="8">
    <source>
        <dbReference type="RuleBase" id="RU361229"/>
    </source>
</evidence>
<evidence type="ECO:0000256" key="6">
    <source>
        <dbReference type="ARBA" id="ARBA00023136"/>
    </source>
</evidence>
<feature type="transmembrane region" description="Helical" evidence="8">
    <location>
        <begin position="83"/>
        <end position="110"/>
    </location>
</feature>
<keyword evidence="5 8" id="KW-1133">Transmembrane helix</keyword>
<feature type="transmembrane region" description="Helical" evidence="8">
    <location>
        <begin position="650"/>
        <end position="669"/>
    </location>
</feature>
<feature type="transmembrane region" description="Helical" evidence="8">
    <location>
        <begin position="619"/>
        <end position="638"/>
    </location>
</feature>
<dbReference type="Pfam" id="PF25179">
    <property type="entry name" value="LMF1_C"/>
    <property type="match status" value="1"/>
</dbReference>
<evidence type="ECO:0000256" key="2">
    <source>
        <dbReference type="ARBA" id="ARBA00005512"/>
    </source>
</evidence>
<comment type="similarity">
    <text evidence="2 8">Belongs to the lipase maturation factor family.</text>
</comment>
<feature type="transmembrane region" description="Helical" evidence="8">
    <location>
        <begin position="122"/>
        <end position="140"/>
    </location>
</feature>
<accession>A0A0V0SKW4</accession>
<evidence type="ECO:0000256" key="1">
    <source>
        <dbReference type="ARBA" id="ARBA00004477"/>
    </source>
</evidence>
<comment type="subcellular location">
    <subcellularLocation>
        <location evidence="1 8">Endoplasmic reticulum membrane</location>
        <topology evidence="1 8">Multi-pass membrane protein</topology>
    </subcellularLocation>
</comment>
<sequence>MHPLRVRELILRMVSAVFLWAFASFYHQVPGLYGDEGILPVRSVLKCKGDIVHCAFLNEAPTAVYIFQRLLFLSPSQALEATALLGMIVAALSCYFLYLRSAIIYFILWYLYFSCVQVGQDFMDMLLLEVGFLSILLAPFRMVRKSPNQWLPHDNVTLFLFRWLAFRLMFQSGISKLLNQDKTWWSLTALHYHFASQCLPTYLAWYAHQASDSFKQFSVAATFTILIFLPLFGLSPSKHLRTFAFYDSSNVVDKPYRKLQFFQHSFGCYMPGYVSTHKWKPTLKWKYPFFRWCFIFAGYGLLGYVCWLWFSVREVKNGDIQFSLNGTVNRGKILGLEAAKFHSNLSYWLPFVCFYGISMFFSEIYAAFVRCWADFKHVSVKRRLYYAVQCVVMCLVASSAFAISLVPFSYIDRNMYDMYPTHLKKTHQMLEKYKISSSYGLFSSMTGVEGRPELIVEGSNALNGSWVEYNFLYKVGPVDEAPLLNIPHQPRLDWQMWFAALTEKPDESPWFISFVYRLLTNSKAVLDLMDAQSFTKTPKYVRASMYRYNFTAYDSKRRVKDWWTRSKLREYLPAYTADDEGLIGYLKKRNYIVLKPNTEERQTWIHNMLKMLRNYSSKLTGVQFVHAVTVAVYIPIFLLPKAIGISIIEFFFFGLRFWLISIRIVFRISRRTSDLLFFTVSTWYGPFLNFSFSSLLRLLFRFSSWGFFLRFHFRFSSWGFFLRFHFRFSSWFSLLRFHFRFICPGFFFLRLNFFFTRFLSRLFNRRFTLSPVHDRQSYGFQRRRSFPKLPSVNFSIWNFCVAHHHFVVPDTAEVFWNWCAPDGELFLSSWFKHRIHKTNLEAGVVGGLDLQSEAMITFILDLYHSPLNILGRVHKLQDHRRSRNFTSFRHF</sequence>
<evidence type="ECO:0000313" key="11">
    <source>
        <dbReference type="EMBL" id="KRX27422.1"/>
    </source>
</evidence>
<dbReference type="InterPro" id="IPR057434">
    <property type="entry name" value="LMF1/2_N"/>
</dbReference>
<dbReference type="EMBL" id="JYDL01000003">
    <property type="protein sequence ID" value="KRX27422.1"/>
    <property type="molecule type" value="Genomic_DNA"/>
</dbReference>
<dbReference type="STRING" id="6336.A0A0V0SKW4"/>
<feature type="domain" description="Lipase maturation factor 1/2 C-terminal" evidence="10">
    <location>
        <begin position="436"/>
        <end position="573"/>
    </location>
</feature>
<feature type="transmembrane region" description="Helical" evidence="8">
    <location>
        <begin position="384"/>
        <end position="410"/>
    </location>
</feature>
<comment type="caution">
    <text evidence="11">The sequence shown here is derived from an EMBL/GenBank/DDBJ whole genome shotgun (WGS) entry which is preliminary data.</text>
</comment>
<dbReference type="PANTHER" id="PTHR14463:SF5">
    <property type="entry name" value="LIPASE MATURATION FACTOR 2"/>
    <property type="match status" value="1"/>
</dbReference>
<feature type="domain" description="Lipase maturation factor 1/2 N-terminal" evidence="9">
    <location>
        <begin position="123"/>
        <end position="246"/>
    </location>
</feature>